<organism evidence="6 7">
    <name type="scientific">Actinokineospora iranica</name>
    <dbReference type="NCBI Taxonomy" id="1271860"/>
    <lineage>
        <taxon>Bacteria</taxon>
        <taxon>Bacillati</taxon>
        <taxon>Actinomycetota</taxon>
        <taxon>Actinomycetes</taxon>
        <taxon>Pseudonocardiales</taxon>
        <taxon>Pseudonocardiaceae</taxon>
        <taxon>Actinokineospora</taxon>
    </lineage>
</organism>
<comment type="similarity">
    <text evidence="1 4">Belongs to the carbohydrate kinase PfkB family.</text>
</comment>
<dbReference type="PROSITE" id="PS00584">
    <property type="entry name" value="PFKB_KINASES_2"/>
    <property type="match status" value="1"/>
</dbReference>
<feature type="domain" description="Carbohydrate kinase PfkB" evidence="5">
    <location>
        <begin position="4"/>
        <end position="291"/>
    </location>
</feature>
<keyword evidence="2 4" id="KW-0808">Transferase</keyword>
<proteinExistence type="inferred from homology"/>
<dbReference type="AlphaFoldDB" id="A0A1G6QGT0"/>
<evidence type="ECO:0000313" key="7">
    <source>
        <dbReference type="Proteomes" id="UP000199501"/>
    </source>
</evidence>
<dbReference type="PANTHER" id="PTHR10584:SF166">
    <property type="entry name" value="RIBOKINASE"/>
    <property type="match status" value="1"/>
</dbReference>
<accession>A0A1G6QGT0</accession>
<evidence type="ECO:0000259" key="5">
    <source>
        <dbReference type="Pfam" id="PF00294"/>
    </source>
</evidence>
<dbReference type="InterPro" id="IPR002173">
    <property type="entry name" value="Carboh/pur_kinase_PfkB_CS"/>
</dbReference>
<sequence length="311" mass="31575">MVVDVVVLGQIARDLVLVVPEVPSVGGTTPVRRRREMLGGKGANIAVALAQLGASVGLVGVVGDDEVGGQLIAKAAADGVDTAAVARRPGVETGLITEVLTEDGGWRYLEDLPEHVLLTEADVVDAEPMLTAASTVVVQLQQPAAAVHAAVRLAKAAGRRVVLDGAPPEDACRKGLLAAADVLRADHREGEALTGVRLDSVDAARRAGRALLAEGPSLVALAVDGVGNVFVWSGGHLALPLVGDAVDTTGGGDSFVAAMTWALLRGADPRAAARLAVAASGATVGRPGGRPELTPQVLRTNLARLDLAMSS</sequence>
<dbReference type="STRING" id="1271860.SAMN05216174_105283"/>
<dbReference type="Proteomes" id="UP000199501">
    <property type="component" value="Unassembled WGS sequence"/>
</dbReference>
<evidence type="ECO:0000256" key="1">
    <source>
        <dbReference type="ARBA" id="ARBA00010688"/>
    </source>
</evidence>
<gene>
    <name evidence="6" type="ORF">SAMN05216174_105283</name>
</gene>
<dbReference type="GO" id="GO:0016301">
    <property type="term" value="F:kinase activity"/>
    <property type="evidence" value="ECO:0007669"/>
    <property type="project" value="UniProtKB-KW"/>
</dbReference>
<dbReference type="EMBL" id="FMZZ01000005">
    <property type="protein sequence ID" value="SDC91528.1"/>
    <property type="molecule type" value="Genomic_DNA"/>
</dbReference>
<name>A0A1G6QGT0_9PSEU</name>
<dbReference type="OrthoDB" id="7946249at2"/>
<dbReference type="InterPro" id="IPR029056">
    <property type="entry name" value="Ribokinase-like"/>
</dbReference>
<evidence type="ECO:0000256" key="2">
    <source>
        <dbReference type="ARBA" id="ARBA00022679"/>
    </source>
</evidence>
<dbReference type="InterPro" id="IPR011611">
    <property type="entry name" value="PfkB_dom"/>
</dbReference>
<dbReference type="Gene3D" id="3.40.1190.20">
    <property type="match status" value="1"/>
</dbReference>
<dbReference type="PANTHER" id="PTHR10584">
    <property type="entry name" value="SUGAR KINASE"/>
    <property type="match status" value="1"/>
</dbReference>
<dbReference type="SUPFAM" id="SSF53613">
    <property type="entry name" value="Ribokinase-like"/>
    <property type="match status" value="1"/>
</dbReference>
<keyword evidence="3 4" id="KW-0418">Kinase</keyword>
<reference evidence="7" key="1">
    <citation type="submission" date="2016-10" db="EMBL/GenBank/DDBJ databases">
        <authorList>
            <person name="Varghese N."/>
            <person name="Submissions S."/>
        </authorList>
    </citation>
    <scope>NUCLEOTIDE SEQUENCE [LARGE SCALE GENOMIC DNA]</scope>
    <source>
        <strain evidence="7">IBRC-M 10403</strain>
    </source>
</reference>
<dbReference type="GO" id="GO:0006796">
    <property type="term" value="P:phosphate-containing compound metabolic process"/>
    <property type="evidence" value="ECO:0007669"/>
    <property type="project" value="UniProtKB-ARBA"/>
</dbReference>
<dbReference type="Pfam" id="PF00294">
    <property type="entry name" value="PfkB"/>
    <property type="match status" value="1"/>
</dbReference>
<evidence type="ECO:0000256" key="4">
    <source>
        <dbReference type="RuleBase" id="RU003704"/>
    </source>
</evidence>
<keyword evidence="7" id="KW-1185">Reference proteome</keyword>
<evidence type="ECO:0000313" key="6">
    <source>
        <dbReference type="EMBL" id="SDC91528.1"/>
    </source>
</evidence>
<dbReference type="PROSITE" id="PS00583">
    <property type="entry name" value="PFKB_KINASES_1"/>
    <property type="match status" value="1"/>
</dbReference>
<dbReference type="RefSeq" id="WP_091450312.1">
    <property type="nucleotide sequence ID" value="NZ_FMZZ01000005.1"/>
</dbReference>
<dbReference type="InterPro" id="IPR002139">
    <property type="entry name" value="Ribo/fructo_kinase"/>
</dbReference>
<protein>
    <submittedName>
        <fullName evidence="6">Ribokinase</fullName>
    </submittedName>
</protein>
<dbReference type="PRINTS" id="PR00990">
    <property type="entry name" value="RIBOKINASE"/>
</dbReference>
<evidence type="ECO:0000256" key="3">
    <source>
        <dbReference type="ARBA" id="ARBA00022777"/>
    </source>
</evidence>